<organism evidence="1 2">
    <name type="scientific">Clostridium isatidis</name>
    <dbReference type="NCBI Taxonomy" id="182773"/>
    <lineage>
        <taxon>Bacteria</taxon>
        <taxon>Bacillati</taxon>
        <taxon>Bacillota</taxon>
        <taxon>Clostridia</taxon>
        <taxon>Eubacteriales</taxon>
        <taxon>Clostridiaceae</taxon>
        <taxon>Clostridium</taxon>
    </lineage>
</organism>
<protein>
    <submittedName>
        <fullName evidence="1">Uncharacterized protein</fullName>
    </submittedName>
</protein>
<dbReference type="Pfam" id="PF18937">
    <property type="entry name" value="DUF5685"/>
    <property type="match status" value="1"/>
</dbReference>
<keyword evidence="2" id="KW-1185">Reference proteome</keyword>
<gene>
    <name evidence="1" type="ORF">BEN51_06860</name>
</gene>
<dbReference type="KEGG" id="cia:BEN51_06860"/>
<evidence type="ECO:0000313" key="1">
    <source>
        <dbReference type="EMBL" id="ASW43209.1"/>
    </source>
</evidence>
<dbReference type="InterPro" id="IPR043740">
    <property type="entry name" value="DUF5685"/>
</dbReference>
<sequence length="302" mass="35191">MFGYVTPLKSELKIKDYVKFRSYYCGLCMSFKKNIGNLPRLTLNYDMAFLAVLLDSISEKEASIEIKRCLPHPLEKKPIIVNNDAIDYAAAMNLSLYYFKVKDDVQDDNKLKSKIIEKILNPYEKKINKSLRKISSIIEKNLNELANFEKNKNFSNIDEISHPFSNIVGNILKEYPYPLIDDSEILRNNLYNLGYTLGKWIYLIDAVDDLKNDIENNKFNPINFLFNKDNKSYEDLLTSIKDRLEFTILNCAYNSNEMLLKLPLKRNIDILKNILELGMMDKYIMVTSKPCENKGRKNNESI</sequence>
<proteinExistence type="predicted"/>
<dbReference type="EMBL" id="CP016786">
    <property type="protein sequence ID" value="ASW43209.1"/>
    <property type="molecule type" value="Genomic_DNA"/>
</dbReference>
<dbReference type="Proteomes" id="UP000264883">
    <property type="component" value="Chromosome"/>
</dbReference>
<dbReference type="AlphaFoldDB" id="A0A343JCF1"/>
<name>A0A343JCF1_9CLOT</name>
<evidence type="ECO:0000313" key="2">
    <source>
        <dbReference type="Proteomes" id="UP000264883"/>
    </source>
</evidence>
<accession>A0A343JCF1</accession>
<dbReference type="RefSeq" id="WP_119865345.1">
    <property type="nucleotide sequence ID" value="NZ_CP016786.1"/>
</dbReference>
<dbReference type="OrthoDB" id="1722540at2"/>
<reference evidence="1 2" key="1">
    <citation type="submission" date="2016-08" db="EMBL/GenBank/DDBJ databases">
        <title>Complete Genome Sequence Of The Indigo Reducing Clostridium isatidis DSM15098.</title>
        <authorList>
            <person name="Little G.T."/>
            <person name="Minton N.P."/>
        </authorList>
    </citation>
    <scope>NUCLEOTIDE SEQUENCE [LARGE SCALE GENOMIC DNA]</scope>
    <source>
        <strain evidence="1 2">DSM 15098</strain>
    </source>
</reference>